<sequence>MAYCSVKFNSRFEKLKKDITHNRDEPYIKSFRSFMRDFSIDVNNIKDVKRHVISRVCCDYYKKVKKVKRSPAILERFLRHLKKVGSYIGSLINITRCVCNEFHRDQIFNLELHKLHPNMTCQTISSWNSIIQKYFDNPKEFEDFRNACLDDIETKEKLIEIYHKPLATQLDNEIRQDVCLHAEMNILADIINWKDKCRVFIAKSKNCCYLCELITTSGWNPCKGNSLDSFDLDYEIHKGIDAIWN</sequence>
<reference evidence="1 2" key="1">
    <citation type="submission" date="2018-06" db="EMBL/GenBank/DDBJ databases">
        <title>Comparative genomics reveals the genomic features of Rhizophagus irregularis, R. cerebriforme, R. diaphanum and Gigaspora rosea, and their symbiotic lifestyle signature.</title>
        <authorList>
            <person name="Morin E."/>
            <person name="San Clemente H."/>
            <person name="Chen E.C.H."/>
            <person name="De La Providencia I."/>
            <person name="Hainaut M."/>
            <person name="Kuo A."/>
            <person name="Kohler A."/>
            <person name="Murat C."/>
            <person name="Tang N."/>
            <person name="Roy S."/>
            <person name="Loubradou J."/>
            <person name="Henrissat B."/>
            <person name="Grigoriev I.V."/>
            <person name="Corradi N."/>
            <person name="Roux C."/>
            <person name="Martin F.M."/>
        </authorList>
    </citation>
    <scope>NUCLEOTIDE SEQUENCE [LARGE SCALE GENOMIC DNA]</scope>
    <source>
        <strain evidence="1 2">DAOM 227022</strain>
    </source>
</reference>
<dbReference type="AlphaFoldDB" id="A0A397S840"/>
<dbReference type="OrthoDB" id="2362608at2759"/>
<evidence type="ECO:0000313" key="2">
    <source>
        <dbReference type="Proteomes" id="UP000265703"/>
    </source>
</evidence>
<keyword evidence="2" id="KW-1185">Reference proteome</keyword>
<dbReference type="EMBL" id="QKYT01000660">
    <property type="protein sequence ID" value="RIA82490.1"/>
    <property type="molecule type" value="Genomic_DNA"/>
</dbReference>
<evidence type="ECO:0000313" key="1">
    <source>
        <dbReference type="EMBL" id="RIA82490.1"/>
    </source>
</evidence>
<name>A0A397S840_9GLOM</name>
<comment type="caution">
    <text evidence="1">The sequence shown here is derived from an EMBL/GenBank/DDBJ whole genome shotgun (WGS) entry which is preliminary data.</text>
</comment>
<gene>
    <name evidence="1" type="ORF">C1645_835276</name>
</gene>
<organism evidence="1 2">
    <name type="scientific">Glomus cerebriforme</name>
    <dbReference type="NCBI Taxonomy" id="658196"/>
    <lineage>
        <taxon>Eukaryota</taxon>
        <taxon>Fungi</taxon>
        <taxon>Fungi incertae sedis</taxon>
        <taxon>Mucoromycota</taxon>
        <taxon>Glomeromycotina</taxon>
        <taxon>Glomeromycetes</taxon>
        <taxon>Glomerales</taxon>
        <taxon>Glomeraceae</taxon>
        <taxon>Glomus</taxon>
    </lineage>
</organism>
<protein>
    <submittedName>
        <fullName evidence="1">Uncharacterized protein</fullName>
    </submittedName>
</protein>
<dbReference type="Proteomes" id="UP000265703">
    <property type="component" value="Unassembled WGS sequence"/>
</dbReference>
<proteinExistence type="predicted"/>
<accession>A0A397S840</accession>